<dbReference type="Pfam" id="PF00106">
    <property type="entry name" value="adh_short"/>
    <property type="match status" value="1"/>
</dbReference>
<proteinExistence type="inferred from homology"/>
<dbReference type="Gene3D" id="3.40.50.720">
    <property type="entry name" value="NAD(P)-binding Rossmann-like Domain"/>
    <property type="match status" value="1"/>
</dbReference>
<evidence type="ECO:0000313" key="2">
    <source>
        <dbReference type="EMBL" id="TWP45711.1"/>
    </source>
</evidence>
<sequence>MARVAIVTGGASEIGAAVALRLAQCGMGVALLDENACTDTAHRITELGMRSAAIGADVTDATSVDAALAEVCSTLGDPEVLVNVVGDALPEPDWYASTASRLRAVFLLSRAVVDPMIKNGGGRIITVAECSNATIWAGLSGFTRTIALELSPFGITSNVIDPAHVAGALPFLVGAEASTVTGQVVSV</sequence>
<protein>
    <submittedName>
        <fullName evidence="2">SDR family NAD(P)-dependent oxidoreductase</fullName>
    </submittedName>
</protein>
<dbReference type="PANTHER" id="PTHR42760:SF40">
    <property type="entry name" value="3-OXOACYL-[ACYL-CARRIER-PROTEIN] REDUCTASE, CHLOROPLASTIC"/>
    <property type="match status" value="1"/>
</dbReference>
<dbReference type="PANTHER" id="PTHR42760">
    <property type="entry name" value="SHORT-CHAIN DEHYDROGENASES/REDUCTASES FAMILY MEMBER"/>
    <property type="match status" value="1"/>
</dbReference>
<dbReference type="OrthoDB" id="9803333at2"/>
<dbReference type="Proteomes" id="UP000316639">
    <property type="component" value="Unassembled WGS sequence"/>
</dbReference>
<dbReference type="InterPro" id="IPR002347">
    <property type="entry name" value="SDR_fam"/>
</dbReference>
<evidence type="ECO:0000313" key="3">
    <source>
        <dbReference type="Proteomes" id="UP000316639"/>
    </source>
</evidence>
<evidence type="ECO:0000256" key="1">
    <source>
        <dbReference type="ARBA" id="ARBA00006484"/>
    </source>
</evidence>
<dbReference type="SUPFAM" id="SSF51735">
    <property type="entry name" value="NAD(P)-binding Rossmann-fold domains"/>
    <property type="match status" value="1"/>
</dbReference>
<reference evidence="2 3" key="1">
    <citation type="submission" date="2019-07" db="EMBL/GenBank/DDBJ databases">
        <title>Lentzea xizangensis sp. nov., isolated from Qinghai-Tibetan Plateau Soils.</title>
        <authorList>
            <person name="Huang J."/>
        </authorList>
    </citation>
    <scope>NUCLEOTIDE SEQUENCE [LARGE SCALE GENOMIC DNA]</scope>
    <source>
        <strain evidence="2 3">FXJ1.1311</strain>
    </source>
</reference>
<comment type="caution">
    <text evidence="2">The sequence shown here is derived from an EMBL/GenBank/DDBJ whole genome shotgun (WGS) entry which is preliminary data.</text>
</comment>
<comment type="similarity">
    <text evidence="1">Belongs to the short-chain dehydrogenases/reductases (SDR) family.</text>
</comment>
<keyword evidence="3" id="KW-1185">Reference proteome</keyword>
<dbReference type="GO" id="GO:0030497">
    <property type="term" value="P:fatty acid elongation"/>
    <property type="evidence" value="ECO:0007669"/>
    <property type="project" value="TreeGrafter"/>
</dbReference>
<dbReference type="PRINTS" id="PR00081">
    <property type="entry name" value="GDHRDH"/>
</dbReference>
<dbReference type="RefSeq" id="WP_146359504.1">
    <property type="nucleotide sequence ID" value="NZ_VOBR01000039.1"/>
</dbReference>
<accession>A0A563EHJ5</accession>
<dbReference type="InterPro" id="IPR036291">
    <property type="entry name" value="NAD(P)-bd_dom_sf"/>
</dbReference>
<dbReference type="GO" id="GO:0016616">
    <property type="term" value="F:oxidoreductase activity, acting on the CH-OH group of donors, NAD or NADP as acceptor"/>
    <property type="evidence" value="ECO:0007669"/>
    <property type="project" value="TreeGrafter"/>
</dbReference>
<gene>
    <name evidence="2" type="ORF">FKR81_38425</name>
</gene>
<dbReference type="EMBL" id="VOBR01000039">
    <property type="protein sequence ID" value="TWP45711.1"/>
    <property type="molecule type" value="Genomic_DNA"/>
</dbReference>
<name>A0A563EHJ5_9PSEU</name>
<dbReference type="AlphaFoldDB" id="A0A563EHJ5"/>
<organism evidence="2 3">
    <name type="scientific">Lentzea tibetensis</name>
    <dbReference type="NCBI Taxonomy" id="2591470"/>
    <lineage>
        <taxon>Bacteria</taxon>
        <taxon>Bacillati</taxon>
        <taxon>Actinomycetota</taxon>
        <taxon>Actinomycetes</taxon>
        <taxon>Pseudonocardiales</taxon>
        <taxon>Pseudonocardiaceae</taxon>
        <taxon>Lentzea</taxon>
    </lineage>
</organism>